<protein>
    <submittedName>
        <fullName evidence="2">Glycosyl hydrolase</fullName>
    </submittedName>
</protein>
<dbReference type="InterPro" id="IPR006311">
    <property type="entry name" value="TAT_signal"/>
</dbReference>
<reference evidence="2 3" key="1">
    <citation type="submission" date="2017-02" db="EMBL/GenBank/DDBJ databases">
        <title>Draft genome of Saccharomonospora sp. 154.</title>
        <authorList>
            <person name="Alonso-Carmona G.S."/>
            <person name="De La Haba R."/>
            <person name="Vera-Gargallo B."/>
            <person name="Sandoval-Trujillo A.H."/>
            <person name="Ramirez-Duran N."/>
            <person name="Ventosa A."/>
        </authorList>
    </citation>
    <scope>NUCLEOTIDE SEQUENCE [LARGE SCALE GENOMIC DNA]</scope>
    <source>
        <strain evidence="2 3">LRS4.154</strain>
    </source>
</reference>
<proteinExistence type="predicted"/>
<dbReference type="STRING" id="1962155.B1813_00065"/>
<dbReference type="GO" id="GO:0016787">
    <property type="term" value="F:hydrolase activity"/>
    <property type="evidence" value="ECO:0007669"/>
    <property type="project" value="UniProtKB-KW"/>
</dbReference>
<dbReference type="PANTHER" id="PTHR47791:SF4">
    <property type="entry name" value="(PUTATIVE SECRETED PROTEIN)-RELATED"/>
    <property type="match status" value="1"/>
</dbReference>
<evidence type="ECO:0000256" key="1">
    <source>
        <dbReference type="SAM" id="SignalP"/>
    </source>
</evidence>
<feature type="chain" id="PRO_5011963633" evidence="1">
    <location>
        <begin position="32"/>
        <end position="398"/>
    </location>
</feature>
<dbReference type="PROSITE" id="PS51318">
    <property type="entry name" value="TAT"/>
    <property type="match status" value="1"/>
</dbReference>
<dbReference type="RefSeq" id="WP_081190004.1">
    <property type="nucleotide sequence ID" value="NZ_MWIH01000002.1"/>
</dbReference>
<dbReference type="PANTHER" id="PTHR47791">
    <property type="entry name" value="MEIOTICALLY UP-REGULATED GENE 191 PROTEIN"/>
    <property type="match status" value="1"/>
</dbReference>
<accession>A0A1V9ABV2</accession>
<dbReference type="Gene3D" id="1.50.10.20">
    <property type="match status" value="1"/>
</dbReference>
<gene>
    <name evidence="2" type="ORF">B1813_00065</name>
</gene>
<dbReference type="InterPro" id="IPR005198">
    <property type="entry name" value="Glyco_hydro_76"/>
</dbReference>
<feature type="signal peptide" evidence="1">
    <location>
        <begin position="1"/>
        <end position="31"/>
    </location>
</feature>
<dbReference type="EMBL" id="MWIH01000002">
    <property type="protein sequence ID" value="OQO94553.1"/>
    <property type="molecule type" value="Genomic_DNA"/>
</dbReference>
<sequence length="398" mass="44683">MRHRPRPLSRRHLLAGTAALTAGLVAVPSVAAARGSAPSADDLGRHARRARRTYDALQHHFHDPGTGLYLETYPRTEANPWSYVWPFSQALVGTQVLAGIRGHHRRYAPDVAARFAALESYWNAGTEPPGYDSYVRPPLGHGGDKFYDDNEWNALAFIQRHLMSSGGDQAALTRAAEIFDLVVHGWDTDPDHPCPGGVFWTQADWSRDRNTVSNAPGAEVGLHLYLLTGERYYLDWALRMYEWVRGCLLAPNGLYWDSIRLDGSIWEAQFSYNQGVMIGAGALLYRATGEPEYLDQARDTATRALAHYAADDRYFTQPARFHAIFFANLLRLGTLRPDPAYYDAMRAYAEQARARVHDPDTGLYRFTGDDPVLLLEQAGMLRIEAMLAWHPDDHAMLT</sequence>
<evidence type="ECO:0000313" key="3">
    <source>
        <dbReference type="Proteomes" id="UP000192591"/>
    </source>
</evidence>
<dbReference type="InterPro" id="IPR053169">
    <property type="entry name" value="MUG_Protein"/>
</dbReference>
<dbReference type="GO" id="GO:0005975">
    <property type="term" value="P:carbohydrate metabolic process"/>
    <property type="evidence" value="ECO:0007669"/>
    <property type="project" value="InterPro"/>
</dbReference>
<dbReference type="InterPro" id="IPR008928">
    <property type="entry name" value="6-hairpin_glycosidase_sf"/>
</dbReference>
<organism evidence="2 3">
    <name type="scientific">Saccharomonospora piscinae</name>
    <dbReference type="NCBI Taxonomy" id="687388"/>
    <lineage>
        <taxon>Bacteria</taxon>
        <taxon>Bacillati</taxon>
        <taxon>Actinomycetota</taxon>
        <taxon>Actinomycetes</taxon>
        <taxon>Pseudonocardiales</taxon>
        <taxon>Pseudonocardiaceae</taxon>
        <taxon>Saccharomonospora</taxon>
    </lineage>
</organism>
<dbReference type="AlphaFoldDB" id="A0A1V9ABV2"/>
<evidence type="ECO:0000313" key="2">
    <source>
        <dbReference type="EMBL" id="OQO94553.1"/>
    </source>
</evidence>
<keyword evidence="2" id="KW-0378">Hydrolase</keyword>
<name>A0A1V9ABV2_SACPI</name>
<comment type="caution">
    <text evidence="2">The sequence shown here is derived from an EMBL/GenBank/DDBJ whole genome shotgun (WGS) entry which is preliminary data.</text>
</comment>
<keyword evidence="3" id="KW-1185">Reference proteome</keyword>
<dbReference type="Pfam" id="PF03663">
    <property type="entry name" value="Glyco_hydro_76"/>
    <property type="match status" value="1"/>
</dbReference>
<keyword evidence="1" id="KW-0732">Signal</keyword>
<dbReference type="Proteomes" id="UP000192591">
    <property type="component" value="Unassembled WGS sequence"/>
</dbReference>
<dbReference type="SUPFAM" id="SSF48208">
    <property type="entry name" value="Six-hairpin glycosidases"/>
    <property type="match status" value="1"/>
</dbReference>